<proteinExistence type="predicted"/>
<sequence length="101" mass="11638">MKLSDRYKEIVGVCHPQGDEETHDILHKVASLEESLEDTWAVLLKRKPSIGGHIASSTENVIAELESENERLRKWNRALKKNMPKTTMRRLEIQIDGKMKT</sequence>
<dbReference type="AlphaFoldDB" id="A0A0F9TF60"/>
<organism evidence="1">
    <name type="scientific">marine sediment metagenome</name>
    <dbReference type="NCBI Taxonomy" id="412755"/>
    <lineage>
        <taxon>unclassified sequences</taxon>
        <taxon>metagenomes</taxon>
        <taxon>ecological metagenomes</taxon>
    </lineage>
</organism>
<protein>
    <submittedName>
        <fullName evidence="1">Uncharacterized protein</fullName>
    </submittedName>
</protein>
<evidence type="ECO:0000313" key="1">
    <source>
        <dbReference type="EMBL" id="KKN47696.1"/>
    </source>
</evidence>
<comment type="caution">
    <text evidence="1">The sequence shown here is derived from an EMBL/GenBank/DDBJ whole genome shotgun (WGS) entry which is preliminary data.</text>
</comment>
<reference evidence="1" key="1">
    <citation type="journal article" date="2015" name="Nature">
        <title>Complex archaea that bridge the gap between prokaryotes and eukaryotes.</title>
        <authorList>
            <person name="Spang A."/>
            <person name="Saw J.H."/>
            <person name="Jorgensen S.L."/>
            <person name="Zaremba-Niedzwiedzka K."/>
            <person name="Martijn J."/>
            <person name="Lind A.E."/>
            <person name="van Eijk R."/>
            <person name="Schleper C."/>
            <person name="Guy L."/>
            <person name="Ettema T.J."/>
        </authorList>
    </citation>
    <scope>NUCLEOTIDE SEQUENCE</scope>
</reference>
<dbReference type="EMBL" id="LAZR01001261">
    <property type="protein sequence ID" value="KKN47696.1"/>
    <property type="molecule type" value="Genomic_DNA"/>
</dbReference>
<accession>A0A0F9TF60</accession>
<name>A0A0F9TF60_9ZZZZ</name>
<gene>
    <name evidence="1" type="ORF">LCGC14_0660190</name>
</gene>